<evidence type="ECO:0000313" key="2">
    <source>
        <dbReference type="Proteomes" id="UP000009170"/>
    </source>
</evidence>
<evidence type="ECO:0000313" key="1">
    <source>
        <dbReference type="EMBL" id="CEG01666.1"/>
    </source>
</evidence>
<sequence>MTHGFAGERETYEALETFARTIEWDWRSCAAVTRANADALENEIFANGAEADGVRAVMCATDDDDDESDSEL</sequence>
<dbReference type="Proteomes" id="UP000009170">
    <property type="component" value="Unassembled WGS sequence"/>
</dbReference>
<dbReference type="GeneID" id="34946408"/>
<comment type="caution">
    <text evidence="1">The sequence shown here is derived from an EMBL/GenBank/DDBJ whole genome shotgun (WGS) entry which is preliminary data.</text>
</comment>
<gene>
    <name evidence="1" type="ORF">OT_ostta15g00270</name>
</gene>
<dbReference type="RefSeq" id="XP_022841090.1">
    <property type="nucleotide sequence ID" value="XM_022985626.1"/>
</dbReference>
<protein>
    <submittedName>
        <fullName evidence="1">Unnamed product</fullName>
    </submittedName>
</protein>
<organism evidence="1 2">
    <name type="scientific">Ostreococcus tauri</name>
    <name type="common">Marine green alga</name>
    <dbReference type="NCBI Taxonomy" id="70448"/>
    <lineage>
        <taxon>Eukaryota</taxon>
        <taxon>Viridiplantae</taxon>
        <taxon>Chlorophyta</taxon>
        <taxon>Mamiellophyceae</taxon>
        <taxon>Mamiellales</taxon>
        <taxon>Bathycoccaceae</taxon>
        <taxon>Ostreococcus</taxon>
    </lineage>
</organism>
<keyword evidence="2" id="KW-1185">Reference proteome</keyword>
<dbReference type="InParanoid" id="A0A096PAB4"/>
<dbReference type="KEGG" id="ota:OT_ostta15g00270"/>
<proteinExistence type="predicted"/>
<reference evidence="1 2" key="2">
    <citation type="journal article" date="2014" name="BMC Genomics">
        <title>An improved genome of the model marine alga Ostreococcus tauri unfolds by assessing Illumina de novo assemblies.</title>
        <authorList>
            <person name="Blanc-Mathieu R."/>
            <person name="Verhelst B."/>
            <person name="Derelle E."/>
            <person name="Rombauts S."/>
            <person name="Bouget F.Y."/>
            <person name="Carre I."/>
            <person name="Chateau A."/>
            <person name="Eyre-Walker A."/>
            <person name="Grimsley N."/>
            <person name="Moreau H."/>
            <person name="Piegu B."/>
            <person name="Rivals E."/>
            <person name="Schackwitz W."/>
            <person name="Van de Peer Y."/>
            <person name="Piganeau G."/>
        </authorList>
    </citation>
    <scope>NUCLEOTIDE SEQUENCE [LARGE SCALE GENOMIC DNA]</scope>
    <source>
        <strain evidence="2">OTTH 0595 / CCAP 157/2 / RCC745</strain>
    </source>
</reference>
<dbReference type="AlphaFoldDB" id="A0A096PAB4"/>
<accession>A0A096PAB4</accession>
<reference evidence="2" key="1">
    <citation type="journal article" date="2006" name="Proc. Natl. Acad. Sci. U.S.A.">
        <title>Genome analysis of the smallest free-living eukaryote Ostreococcus tauri unveils many unique features.</title>
        <authorList>
            <person name="Derelle E."/>
            <person name="Ferraz C."/>
            <person name="Rombauts S."/>
            <person name="Rouze P."/>
            <person name="Worden A.Z."/>
            <person name="Robbens S."/>
            <person name="Partensky F."/>
            <person name="Degroeve S."/>
            <person name="Echeynie S."/>
            <person name="Cooke R."/>
            <person name="Saeys Y."/>
            <person name="Wuyts J."/>
            <person name="Jabbari K."/>
            <person name="Bowler C."/>
            <person name="Panaud O."/>
            <person name="Piegu B."/>
            <person name="Ball S.G."/>
            <person name="Ral J.-P."/>
            <person name="Bouget F.-Y."/>
            <person name="Piganeau G."/>
            <person name="De Baets B."/>
            <person name="Picard A."/>
            <person name="Delseny M."/>
            <person name="Demaille J."/>
            <person name="Van de Peer Y."/>
            <person name="Moreau H."/>
        </authorList>
    </citation>
    <scope>NUCLEOTIDE SEQUENCE [LARGE SCALE GENOMIC DNA]</scope>
    <source>
        <strain evidence="2">OTTH 0595 / CCAP 157/2 / RCC745</strain>
    </source>
</reference>
<name>A0A096PAB4_OSTTA</name>
<dbReference type="EMBL" id="CAID01000015">
    <property type="protein sequence ID" value="CEG01666.1"/>
    <property type="molecule type" value="Genomic_DNA"/>
</dbReference>